<dbReference type="EC" id="3.4.24.-" evidence="2"/>
<evidence type="ECO:0000313" key="5">
    <source>
        <dbReference type="Proteomes" id="UP001642540"/>
    </source>
</evidence>
<gene>
    <name evidence="4" type="ORF">ODALV1_LOCUS7916</name>
</gene>
<feature type="chain" id="PRO_5044968011" description="Metalloendopeptidase" evidence="2">
    <location>
        <begin position="22"/>
        <end position="263"/>
    </location>
</feature>
<protein>
    <recommendedName>
        <fullName evidence="2">Metalloendopeptidase</fullName>
        <ecNumber evidence="2">3.4.24.-</ecNumber>
    </recommendedName>
</protein>
<keyword evidence="2" id="KW-0732">Signal</keyword>
<feature type="binding site" evidence="1">
    <location>
        <position position="163"/>
    </location>
    <ligand>
        <name>Zn(2+)</name>
        <dbReference type="ChEBI" id="CHEBI:29105"/>
        <note>catalytic</note>
    </ligand>
</feature>
<evidence type="ECO:0000256" key="1">
    <source>
        <dbReference type="PROSITE-ProRule" id="PRU01211"/>
    </source>
</evidence>
<dbReference type="SMART" id="SM00235">
    <property type="entry name" value="ZnMc"/>
    <property type="match status" value="1"/>
</dbReference>
<organism evidence="4 5">
    <name type="scientific">Orchesella dallaii</name>
    <dbReference type="NCBI Taxonomy" id="48710"/>
    <lineage>
        <taxon>Eukaryota</taxon>
        <taxon>Metazoa</taxon>
        <taxon>Ecdysozoa</taxon>
        <taxon>Arthropoda</taxon>
        <taxon>Hexapoda</taxon>
        <taxon>Collembola</taxon>
        <taxon>Entomobryomorpha</taxon>
        <taxon>Entomobryoidea</taxon>
        <taxon>Orchesellidae</taxon>
        <taxon>Orchesellinae</taxon>
        <taxon>Orchesella</taxon>
    </lineage>
</organism>
<feature type="binding site" evidence="1">
    <location>
        <position position="173"/>
    </location>
    <ligand>
        <name>Zn(2+)</name>
        <dbReference type="ChEBI" id="CHEBI:29105"/>
        <note>catalytic</note>
    </ligand>
</feature>
<keyword evidence="1 2" id="KW-0378">Hydrolase</keyword>
<sequence length="263" mass="28965">MKTIGLLSVCVLLVAIRQTSSLPAPSALPQPPVPPRSSLSNQMLESIINPNGTQLECNAIEEDIPNIRSGLIPIRYRWQNLNAFIDPAYSINERTLINNAMYRLAQVLPCVRFGIWPIGSTPTGDYVHIRKLSGCSAVVGKQGGSQHMSLQSPGCMSMGTIMHEMIHALGFFHEQSRPDRDDFVTIRLQNVQPGTEHNFNKYSSSQVSTFNVGYDQQSIMHYGSTAFSSNGQPTIVARNGGPIGSTGDLRQSDILKLKRMYNC</sequence>
<keyword evidence="1 2" id="KW-0482">Metalloprotease</keyword>
<comment type="caution">
    <text evidence="4">The sequence shown here is derived from an EMBL/GenBank/DDBJ whole genome shotgun (WGS) entry which is preliminary data.</text>
</comment>
<dbReference type="InterPro" id="IPR001506">
    <property type="entry name" value="Peptidase_M12A"/>
</dbReference>
<evidence type="ECO:0000256" key="2">
    <source>
        <dbReference type="RuleBase" id="RU361183"/>
    </source>
</evidence>
<proteinExistence type="predicted"/>
<keyword evidence="1 2" id="KW-0645">Protease</keyword>
<keyword evidence="1 2" id="KW-0862">Zinc</keyword>
<dbReference type="Pfam" id="PF01400">
    <property type="entry name" value="Astacin"/>
    <property type="match status" value="1"/>
</dbReference>
<dbReference type="PANTHER" id="PTHR10127:SF814">
    <property type="entry name" value="MEPRIN A SUBUNIT BETA"/>
    <property type="match status" value="1"/>
</dbReference>
<dbReference type="EMBL" id="CAXLJM020000024">
    <property type="protein sequence ID" value="CAL8091360.1"/>
    <property type="molecule type" value="Genomic_DNA"/>
</dbReference>
<comment type="cofactor">
    <cofactor evidence="1 2">
        <name>Zn(2+)</name>
        <dbReference type="ChEBI" id="CHEBI:29105"/>
    </cofactor>
    <text evidence="1 2">Binds 1 zinc ion per subunit.</text>
</comment>
<feature type="binding site" evidence="1">
    <location>
        <position position="167"/>
    </location>
    <ligand>
        <name>Zn(2+)</name>
        <dbReference type="ChEBI" id="CHEBI:29105"/>
        <note>catalytic</note>
    </ligand>
</feature>
<dbReference type="PRINTS" id="PR00480">
    <property type="entry name" value="ASTACIN"/>
</dbReference>
<accession>A0ABP1QAY9</accession>
<feature type="active site" evidence="1">
    <location>
        <position position="164"/>
    </location>
</feature>
<reference evidence="4 5" key="1">
    <citation type="submission" date="2024-08" db="EMBL/GenBank/DDBJ databases">
        <authorList>
            <person name="Cucini C."/>
            <person name="Frati F."/>
        </authorList>
    </citation>
    <scope>NUCLEOTIDE SEQUENCE [LARGE SCALE GENOMIC DNA]</scope>
</reference>
<dbReference type="InterPro" id="IPR034035">
    <property type="entry name" value="Astacin-like_dom"/>
</dbReference>
<dbReference type="PROSITE" id="PS51864">
    <property type="entry name" value="ASTACIN"/>
    <property type="match status" value="1"/>
</dbReference>
<dbReference type="InterPro" id="IPR006026">
    <property type="entry name" value="Peptidase_Metallo"/>
</dbReference>
<keyword evidence="1 2" id="KW-0479">Metal-binding</keyword>
<dbReference type="Proteomes" id="UP001642540">
    <property type="component" value="Unassembled WGS sequence"/>
</dbReference>
<dbReference type="CDD" id="cd04280">
    <property type="entry name" value="ZnMc_astacin_like"/>
    <property type="match status" value="1"/>
</dbReference>
<dbReference type="SUPFAM" id="SSF55486">
    <property type="entry name" value="Metalloproteases ('zincins'), catalytic domain"/>
    <property type="match status" value="1"/>
</dbReference>
<keyword evidence="5" id="KW-1185">Reference proteome</keyword>
<evidence type="ECO:0000259" key="3">
    <source>
        <dbReference type="PROSITE" id="PS51864"/>
    </source>
</evidence>
<evidence type="ECO:0000313" key="4">
    <source>
        <dbReference type="EMBL" id="CAL8091360.1"/>
    </source>
</evidence>
<name>A0ABP1QAY9_9HEXA</name>
<feature type="signal peptide" evidence="2">
    <location>
        <begin position="1"/>
        <end position="21"/>
    </location>
</feature>
<dbReference type="Gene3D" id="3.40.390.10">
    <property type="entry name" value="Collagenase (Catalytic Domain)"/>
    <property type="match status" value="1"/>
</dbReference>
<feature type="domain" description="Peptidase M12A" evidence="3">
    <location>
        <begin position="69"/>
        <end position="263"/>
    </location>
</feature>
<comment type="caution">
    <text evidence="1">Lacks conserved residue(s) required for the propagation of feature annotation.</text>
</comment>
<dbReference type="PANTHER" id="PTHR10127">
    <property type="entry name" value="DISCOIDIN, CUB, EGF, LAMININ , AND ZINC METALLOPROTEASE DOMAIN CONTAINING"/>
    <property type="match status" value="1"/>
</dbReference>
<dbReference type="InterPro" id="IPR024079">
    <property type="entry name" value="MetalloPept_cat_dom_sf"/>
</dbReference>